<proteinExistence type="predicted"/>
<dbReference type="SUPFAM" id="SSF49899">
    <property type="entry name" value="Concanavalin A-like lectins/glucanases"/>
    <property type="match status" value="1"/>
</dbReference>
<dbReference type="PANTHER" id="PTHR13363">
    <property type="entry name" value="RING FINGER AND SRY DOMAIN-CONTAINING"/>
    <property type="match status" value="1"/>
</dbReference>
<keyword evidence="3" id="KW-0862">Zinc</keyword>
<dbReference type="InterPro" id="IPR043136">
    <property type="entry name" value="B30.2/SPRY_sf"/>
</dbReference>
<keyword evidence="1" id="KW-0479">Metal-binding</keyword>
<dbReference type="CDD" id="cd11709">
    <property type="entry name" value="SPRY"/>
    <property type="match status" value="1"/>
</dbReference>
<dbReference type="PROSITE" id="PS50188">
    <property type="entry name" value="B302_SPRY"/>
    <property type="match status" value="1"/>
</dbReference>
<dbReference type="GO" id="GO:0005737">
    <property type="term" value="C:cytoplasm"/>
    <property type="evidence" value="ECO:0007669"/>
    <property type="project" value="TreeGrafter"/>
</dbReference>
<name>A0A816TM97_9BILA</name>
<sequence length="1349" mass="155949">MAQDSFDLSTFANTDELTKWFNFFSDLVCNDRQSESITIRRDASKALIYLVDLKATLFIEKLSFIHKHVVENKPEKNQALAILYSFVRICLNSSSSLNQEQKQKLIQTLALLQQYFLLRLIPESQMKRLHTRGTHNNEISGLETPIDVAYALMFAHYMSHILGDYTNKVDGTNDFFQQILFGLCLMTQTKIFNFDIVQPIFTSVLPLLTEHALRSTVYEYNTTHVLYWLIGKISNLMIAGIQQNSLEIKHLNTLKLSLFGGGCEKTLVENNKYVLNLQESNLAKSIESLAEDACAALFAVYIKYYRRVNIAKSELTRTADQRPHSKLLLLYEYASRVQTLFNTTRAQGDDCNELHEQIKMKSLLLLSTVKENNIIPIIQDNVLQTIETAVTLTMEQNQDNESIFHEELHNFVCSNVHKKEKFQSDELVHCLIKQHERAITRLIIYRFIDSFIKKVFEIEDEKERIWAILTVYLPYLRKANVNWPFLENIAATNNELKDEIRNTYYSIIQTVLLFILRSKRRERNIFNLLNLSYTSVDMHFLQQHQFVEHLFKSYVHFSDGKEQSPPFNHSADTSTYNWFRLYVLNICNNIQNEELSFHKLILNELKELRKLKEGLPIDARDDVVDFVECRNHSLNSSSIAWFIYGTTKHKTLKFGIELYTNQLLTLLLRCVHLHEFVRSKCATMDFIEELLYIYRHSQNRATIVLALKILRNLLPLLPETKDGVTSSKMNNLLMKFLFSIGNSENSQEILVEIATESIYIYRTIMSCKLSPWQVMATNIVIDSITVTLNNIDWTSFETINTQRWNYLLASLYILDGYIQPFSLGSTVRIYTKEEKTRYDLGVIIDMNTQKESCHFIQYLRDNKMAEIRIDKLEVNVDVDPPNLLDLPSKSGCPQGVIHSILDALGSIIQIDLSSNNSLRVLQLKRYAVATLCRILNQHQIIDTFMQEPYASVLAQLSMKDLCEKDVIQSININLFDRFQLEQYCLNLDQYKRSKQITTDNNINHLSTIDSYVIHNKANIKSNESTYDRWKPYASKMEIKMYKKGRISNDEKLSIVPFPRQVADMNVIQECGNKHQFKGRVYMNDSYSHRAFPTFIVGNLQLREGNWYYCVKLPYAGLIQIGWATSGFTPRSSEGLGVGDDEYSWSFDGSRGVLFSKRKSYLLPGHIRMQPNDVCGCGIGINGQNTRIKYWLNGKYLGTTFEHQSDIASTTVKCNLLPNGSNTTYFPSVSMNAHSRKKNCCEFIFSPEDMTECPLPEGYKPLLEPKLSPSKVPIVSCPYSAYLVGSDAQDSIYTSRNRPSTRFLRDFINENHIETVFIADNQQLILTEDSNDFPFLMHMASIYHMLTHST</sequence>
<accession>A0A816TM97</accession>
<dbReference type="GO" id="GO:0004842">
    <property type="term" value="F:ubiquitin-protein transferase activity"/>
    <property type="evidence" value="ECO:0007669"/>
    <property type="project" value="InterPro"/>
</dbReference>
<gene>
    <name evidence="5" type="ORF">WKI299_LOCUS20557</name>
</gene>
<protein>
    <recommendedName>
        <fullName evidence="4">B30.2/SPRY domain-containing protein</fullName>
    </recommendedName>
</protein>
<evidence type="ECO:0000256" key="2">
    <source>
        <dbReference type="ARBA" id="ARBA00022771"/>
    </source>
</evidence>
<dbReference type="InterPro" id="IPR003877">
    <property type="entry name" value="SPRY_dom"/>
</dbReference>
<comment type="caution">
    <text evidence="5">The sequence shown here is derived from an EMBL/GenBank/DDBJ whole genome shotgun (WGS) entry which is preliminary data.</text>
</comment>
<dbReference type="PANTHER" id="PTHR13363:SF5">
    <property type="entry name" value="E3 UBIQUITIN-PROTEIN LIGASE RNF123"/>
    <property type="match status" value="1"/>
</dbReference>
<evidence type="ECO:0000259" key="4">
    <source>
        <dbReference type="PROSITE" id="PS50188"/>
    </source>
</evidence>
<evidence type="ECO:0000313" key="5">
    <source>
        <dbReference type="EMBL" id="CAF2102911.1"/>
    </source>
</evidence>
<feature type="domain" description="B30.2/SPRY" evidence="4">
    <location>
        <begin position="1034"/>
        <end position="1237"/>
    </location>
</feature>
<dbReference type="GO" id="GO:0051603">
    <property type="term" value="P:proteolysis involved in protein catabolic process"/>
    <property type="evidence" value="ECO:0007669"/>
    <property type="project" value="TreeGrafter"/>
</dbReference>
<dbReference type="InterPro" id="IPR045129">
    <property type="entry name" value="RNF123/RKP/RSPRY1"/>
</dbReference>
<reference evidence="5" key="1">
    <citation type="submission" date="2021-02" db="EMBL/GenBank/DDBJ databases">
        <authorList>
            <person name="Nowell W R."/>
        </authorList>
    </citation>
    <scope>NUCLEOTIDE SEQUENCE</scope>
</reference>
<evidence type="ECO:0000256" key="1">
    <source>
        <dbReference type="ARBA" id="ARBA00022723"/>
    </source>
</evidence>
<dbReference type="EMBL" id="CAJNRF010008619">
    <property type="protein sequence ID" value="CAF2102911.1"/>
    <property type="molecule type" value="Genomic_DNA"/>
</dbReference>
<dbReference type="Pfam" id="PF00622">
    <property type="entry name" value="SPRY"/>
    <property type="match status" value="1"/>
</dbReference>
<dbReference type="Proteomes" id="UP000663856">
    <property type="component" value="Unassembled WGS sequence"/>
</dbReference>
<dbReference type="InterPro" id="IPR001870">
    <property type="entry name" value="B30.2/SPRY"/>
</dbReference>
<keyword evidence="2" id="KW-0863">Zinc-finger</keyword>
<dbReference type="SMART" id="SM00449">
    <property type="entry name" value="SPRY"/>
    <property type="match status" value="1"/>
</dbReference>
<dbReference type="InterPro" id="IPR013320">
    <property type="entry name" value="ConA-like_dom_sf"/>
</dbReference>
<dbReference type="Gene3D" id="2.60.120.920">
    <property type="match status" value="1"/>
</dbReference>
<evidence type="ECO:0000313" key="6">
    <source>
        <dbReference type="Proteomes" id="UP000663856"/>
    </source>
</evidence>
<dbReference type="GO" id="GO:0008270">
    <property type="term" value="F:zinc ion binding"/>
    <property type="evidence" value="ECO:0007669"/>
    <property type="project" value="UniProtKB-KW"/>
</dbReference>
<organism evidence="5 6">
    <name type="scientific">Rotaria magnacalcarata</name>
    <dbReference type="NCBI Taxonomy" id="392030"/>
    <lineage>
        <taxon>Eukaryota</taxon>
        <taxon>Metazoa</taxon>
        <taxon>Spiralia</taxon>
        <taxon>Gnathifera</taxon>
        <taxon>Rotifera</taxon>
        <taxon>Eurotatoria</taxon>
        <taxon>Bdelloidea</taxon>
        <taxon>Philodinida</taxon>
        <taxon>Philodinidae</taxon>
        <taxon>Rotaria</taxon>
    </lineage>
</organism>
<evidence type="ECO:0000256" key="3">
    <source>
        <dbReference type="ARBA" id="ARBA00022833"/>
    </source>
</evidence>